<dbReference type="InterPro" id="IPR002734">
    <property type="entry name" value="RibDG_C"/>
</dbReference>
<keyword evidence="3" id="KW-1185">Reference proteome</keyword>
<dbReference type="Pfam" id="PF01872">
    <property type="entry name" value="RibD_C"/>
    <property type="match status" value="1"/>
</dbReference>
<dbReference type="InterPro" id="IPR024072">
    <property type="entry name" value="DHFR-like_dom_sf"/>
</dbReference>
<gene>
    <name evidence="2" type="ORF">HDA44_004826</name>
</gene>
<organism evidence="2 3">
    <name type="scientific">Kribbella solani</name>
    <dbReference type="NCBI Taxonomy" id="236067"/>
    <lineage>
        <taxon>Bacteria</taxon>
        <taxon>Bacillati</taxon>
        <taxon>Actinomycetota</taxon>
        <taxon>Actinomycetes</taxon>
        <taxon>Propionibacteriales</taxon>
        <taxon>Kribbellaceae</taxon>
        <taxon>Kribbella</taxon>
    </lineage>
</organism>
<dbReference type="GO" id="GO:0008703">
    <property type="term" value="F:5-amino-6-(5-phosphoribosylamino)uracil reductase activity"/>
    <property type="evidence" value="ECO:0007669"/>
    <property type="project" value="InterPro"/>
</dbReference>
<dbReference type="EMBL" id="JACHNF010000001">
    <property type="protein sequence ID" value="MBB5981485.1"/>
    <property type="molecule type" value="Genomic_DNA"/>
</dbReference>
<dbReference type="SUPFAM" id="SSF53597">
    <property type="entry name" value="Dihydrofolate reductase-like"/>
    <property type="match status" value="1"/>
</dbReference>
<protein>
    <submittedName>
        <fullName evidence="2">Dihydrofolate reductase</fullName>
    </submittedName>
</protein>
<evidence type="ECO:0000259" key="1">
    <source>
        <dbReference type="Pfam" id="PF01872"/>
    </source>
</evidence>
<feature type="domain" description="Bacterial bifunctional deaminase-reductase C-terminal" evidence="1">
    <location>
        <begin position="79"/>
        <end position="127"/>
    </location>
</feature>
<evidence type="ECO:0000313" key="2">
    <source>
        <dbReference type="EMBL" id="MBB5981485.1"/>
    </source>
</evidence>
<evidence type="ECO:0000313" key="3">
    <source>
        <dbReference type="Proteomes" id="UP000558997"/>
    </source>
</evidence>
<accession>A0A841DXE7</accession>
<comment type="caution">
    <text evidence="2">The sequence shown here is derived from an EMBL/GenBank/DDBJ whole genome shotgun (WGS) entry which is preliminary data.</text>
</comment>
<dbReference type="RefSeq" id="WP_184837996.1">
    <property type="nucleotide sequence ID" value="NZ_BAAAVN010000009.1"/>
</dbReference>
<reference evidence="2 3" key="1">
    <citation type="submission" date="2020-08" db="EMBL/GenBank/DDBJ databases">
        <title>Sequencing the genomes of 1000 actinobacteria strains.</title>
        <authorList>
            <person name="Klenk H.-P."/>
        </authorList>
    </citation>
    <scope>NUCLEOTIDE SEQUENCE [LARGE SCALE GENOMIC DNA]</scope>
    <source>
        <strain evidence="2 3">DSM 17294</strain>
    </source>
</reference>
<dbReference type="GO" id="GO:0009231">
    <property type="term" value="P:riboflavin biosynthetic process"/>
    <property type="evidence" value="ECO:0007669"/>
    <property type="project" value="InterPro"/>
</dbReference>
<dbReference type="Gene3D" id="3.40.430.10">
    <property type="entry name" value="Dihydrofolate Reductase, subunit A"/>
    <property type="match status" value="1"/>
</dbReference>
<name>A0A841DXE7_9ACTN</name>
<dbReference type="Proteomes" id="UP000558997">
    <property type="component" value="Unassembled WGS sequence"/>
</dbReference>
<sequence length="194" mass="21106">MRNIVVRLCMSEDGIVERPERWLPGGALAELTAGTGTVLLGRQTYERYADSLDLVGSRALVIASRPVSARPATELLQGETRRVLTALKSIPGEDLQVIGSLMLVRSLLRWRLIDEFSLLIHPVAAGRGVLLDRRPLRLISMSARDGGVLEANYRVRYAATAAPSTALVSAGRWGGTRSRARVASTERPAVRTHA</sequence>
<proteinExistence type="predicted"/>
<dbReference type="AlphaFoldDB" id="A0A841DXE7"/>